<name>A0A8D8AYJ9_CULPI</name>
<evidence type="ECO:0000313" key="1">
    <source>
        <dbReference type="EMBL" id="CAG6462306.1"/>
    </source>
</evidence>
<dbReference type="Pfam" id="PF14223">
    <property type="entry name" value="Retrotran_gag_2"/>
    <property type="match status" value="1"/>
</dbReference>
<sequence length="101" mass="11347">MESNRFGLQKLNNDNYSSWKFKVELLLVREDMWGCVDPGTKPNAVDEASWKALDAKCRATIGLLLEDNQLGLIRGAATSKDTWAALKDHHHKATLTSKCRC</sequence>
<protein>
    <submittedName>
        <fullName evidence="1">(northern house mosquito) hypothetical protein</fullName>
    </submittedName>
</protein>
<organism evidence="1">
    <name type="scientific">Culex pipiens</name>
    <name type="common">House mosquito</name>
    <dbReference type="NCBI Taxonomy" id="7175"/>
    <lineage>
        <taxon>Eukaryota</taxon>
        <taxon>Metazoa</taxon>
        <taxon>Ecdysozoa</taxon>
        <taxon>Arthropoda</taxon>
        <taxon>Hexapoda</taxon>
        <taxon>Insecta</taxon>
        <taxon>Pterygota</taxon>
        <taxon>Neoptera</taxon>
        <taxon>Endopterygota</taxon>
        <taxon>Diptera</taxon>
        <taxon>Nematocera</taxon>
        <taxon>Culicoidea</taxon>
        <taxon>Culicidae</taxon>
        <taxon>Culicinae</taxon>
        <taxon>Culicini</taxon>
        <taxon>Culex</taxon>
        <taxon>Culex</taxon>
    </lineage>
</organism>
<accession>A0A8D8AYJ9</accession>
<proteinExistence type="predicted"/>
<reference evidence="1" key="1">
    <citation type="submission" date="2021-05" db="EMBL/GenBank/DDBJ databases">
        <authorList>
            <person name="Alioto T."/>
            <person name="Alioto T."/>
            <person name="Gomez Garrido J."/>
        </authorList>
    </citation>
    <scope>NUCLEOTIDE SEQUENCE</scope>
</reference>
<dbReference type="AlphaFoldDB" id="A0A8D8AYJ9"/>
<dbReference type="EMBL" id="HBUE01045140">
    <property type="protein sequence ID" value="CAG6462306.1"/>
    <property type="molecule type" value="Transcribed_RNA"/>
</dbReference>